<feature type="domain" description="Cytochrome c-type biogenesis protein CcmF C-terminal" evidence="12">
    <location>
        <begin position="313"/>
        <end position="639"/>
    </location>
</feature>
<evidence type="ECO:0000313" key="14">
    <source>
        <dbReference type="Proteomes" id="UP000177583"/>
    </source>
</evidence>
<evidence type="ECO:0000256" key="10">
    <source>
        <dbReference type="SAM" id="Phobius"/>
    </source>
</evidence>
<feature type="transmembrane region" description="Helical" evidence="10">
    <location>
        <begin position="350"/>
        <end position="372"/>
    </location>
</feature>
<dbReference type="Pfam" id="PF01578">
    <property type="entry name" value="Cytochrom_C_asm"/>
    <property type="match status" value="1"/>
</dbReference>
<dbReference type="NCBIfam" id="NF007691">
    <property type="entry name" value="PRK10369.1"/>
    <property type="match status" value="1"/>
</dbReference>
<dbReference type="PRINTS" id="PR01410">
    <property type="entry name" value="CCBIOGENESIS"/>
</dbReference>
<protein>
    <recommendedName>
        <fullName evidence="15">Cytochrome C biogenesis protein</fullName>
    </recommendedName>
</protein>
<dbReference type="AlphaFoldDB" id="A0A1F6GQL7"/>
<dbReference type="InterPro" id="IPR032523">
    <property type="entry name" value="CcmF_C"/>
</dbReference>
<evidence type="ECO:0000256" key="4">
    <source>
        <dbReference type="ARBA" id="ARBA00022519"/>
    </source>
</evidence>
<organism evidence="13 14">
    <name type="scientific">Candidatus Lambdaproteobacteria bacterium RIFOXYD2_FULL_56_26</name>
    <dbReference type="NCBI Taxonomy" id="1817773"/>
    <lineage>
        <taxon>Bacteria</taxon>
        <taxon>Pseudomonadati</taxon>
        <taxon>Pseudomonadota</taxon>
        <taxon>Candidatus Lambdaproteobacteria</taxon>
    </lineage>
</organism>
<evidence type="ECO:0000259" key="11">
    <source>
        <dbReference type="Pfam" id="PF01578"/>
    </source>
</evidence>
<evidence type="ECO:0000256" key="9">
    <source>
        <dbReference type="ARBA" id="ARBA00037230"/>
    </source>
</evidence>
<feature type="transmembrane region" description="Helical" evidence="10">
    <location>
        <begin position="123"/>
        <end position="142"/>
    </location>
</feature>
<sequence length="652" mass="72164">MVDIGYYALLAALVLTLYGIFAGLSGVHKNSENLIASFRTALLVVTGLVVVAFGSLVYAFATDDFTVRFVANNSSSDLPLFYKITAVWGGLEGSLLLWQVILVIFTAVVALRYKKSNHETLPYTLLVLAFSTLFLLFLLIGWSNPFERLFPIPGEGRGLNPLLQNPGMIFHPPALYLGYVGFNIPFAFAMGSLLSGKRDDNWILTTRRWTLVSWFFLTTGMVLGGNWAYVELGWGGYWAWDPVENASLMPWLTGTAFLHSVIVQEKRNSLKFWNLMLIIGTFALSILGTFITRSGVLNSVHAFSKSNIGPAFLVFIALVVVGSHVLLYLRQNQFLVKEKAKGFWSKENSFLLNNVVFVAMCFTVFYGTVFPLLAEGVANKKISIQAPFFNSIMLPLGVVTVFLMGLTQVLGWKRTSVSLLRRNLIGPVVVTLAYVVLAVLTLSTSPKMLLLSSMTVFALYINGYELLQSLRASFLPKGDQPKPSKLKALIQDRRKRGGLLVHLGIVTLVIGLCGNFFGHETAFTLYPGQSHDFSGYQLTFTESQEFPVANTRTLAAVIEVTQGDREVARLKPAKAFYPTRPEPMTEVAIHRTLFHDLYLSLSSINDDGSATLNVFYNPMVNFVWASMGLFALGLGFSLSYKPVQKRGGSLLD</sequence>
<reference evidence="13 14" key="1">
    <citation type="journal article" date="2016" name="Nat. Commun.">
        <title>Thousands of microbial genomes shed light on interconnected biogeochemical processes in an aquifer system.</title>
        <authorList>
            <person name="Anantharaman K."/>
            <person name="Brown C.T."/>
            <person name="Hug L.A."/>
            <person name="Sharon I."/>
            <person name="Castelle C.J."/>
            <person name="Probst A.J."/>
            <person name="Thomas B.C."/>
            <person name="Singh A."/>
            <person name="Wilkins M.J."/>
            <person name="Karaoz U."/>
            <person name="Brodie E.L."/>
            <person name="Williams K.H."/>
            <person name="Hubbard S.S."/>
            <person name="Banfield J.F."/>
        </authorList>
    </citation>
    <scope>NUCLEOTIDE SEQUENCE [LARGE SCALE GENOMIC DNA]</scope>
</reference>
<feature type="transmembrane region" description="Helical" evidence="10">
    <location>
        <begin position="272"/>
        <end position="291"/>
    </location>
</feature>
<feature type="transmembrane region" description="Helical" evidence="10">
    <location>
        <begin position="40"/>
        <end position="61"/>
    </location>
</feature>
<keyword evidence="5 10" id="KW-0812">Transmembrane</keyword>
<comment type="function">
    <text evidence="9">Required for the biogenesis of c-type cytochromes. Possible subunit of a heme lyase.</text>
</comment>
<comment type="caution">
    <text evidence="13">The sequence shown here is derived from an EMBL/GenBank/DDBJ whole genome shotgun (WGS) entry which is preliminary data.</text>
</comment>
<evidence type="ECO:0000256" key="3">
    <source>
        <dbReference type="ARBA" id="ARBA00022475"/>
    </source>
</evidence>
<keyword evidence="8 10" id="KW-0472">Membrane</keyword>
<evidence type="ECO:0000256" key="5">
    <source>
        <dbReference type="ARBA" id="ARBA00022692"/>
    </source>
</evidence>
<evidence type="ECO:0000256" key="8">
    <source>
        <dbReference type="ARBA" id="ARBA00023136"/>
    </source>
</evidence>
<evidence type="ECO:0000259" key="12">
    <source>
        <dbReference type="Pfam" id="PF16327"/>
    </source>
</evidence>
<dbReference type="GO" id="GO:0015232">
    <property type="term" value="F:heme transmembrane transporter activity"/>
    <property type="evidence" value="ECO:0007669"/>
    <property type="project" value="InterPro"/>
</dbReference>
<feature type="transmembrane region" description="Helical" evidence="10">
    <location>
        <begin position="622"/>
        <end position="640"/>
    </location>
</feature>
<accession>A0A1F6GQL7</accession>
<feature type="transmembrane region" description="Helical" evidence="10">
    <location>
        <begin position="208"/>
        <end position="228"/>
    </location>
</feature>
<feature type="transmembrane region" description="Helical" evidence="10">
    <location>
        <begin position="81"/>
        <end position="111"/>
    </location>
</feature>
<evidence type="ECO:0008006" key="15">
    <source>
        <dbReference type="Google" id="ProtNLM"/>
    </source>
</evidence>
<dbReference type="PRINTS" id="PR01411">
    <property type="entry name" value="CCMFBIOGNSIS"/>
</dbReference>
<dbReference type="GO" id="GO:0020037">
    <property type="term" value="F:heme binding"/>
    <property type="evidence" value="ECO:0007669"/>
    <property type="project" value="InterPro"/>
</dbReference>
<dbReference type="PANTHER" id="PTHR43653:SF1">
    <property type="entry name" value="CYTOCHROME C-TYPE BIOGENESIS PROTEIN CCMF"/>
    <property type="match status" value="1"/>
</dbReference>
<proteinExistence type="inferred from homology"/>
<comment type="similarity">
    <text evidence="2">Belongs to the CcmF/CycK/Ccl1/NrfE/CcsA family.</text>
</comment>
<feature type="transmembrane region" description="Helical" evidence="10">
    <location>
        <begin position="497"/>
        <end position="517"/>
    </location>
</feature>
<dbReference type="PANTHER" id="PTHR43653">
    <property type="entry name" value="CYTOCHROME C ASSEMBLY PROTEIN-RELATED"/>
    <property type="match status" value="1"/>
</dbReference>
<keyword evidence="3" id="KW-1003">Cell membrane</keyword>
<dbReference type="GO" id="GO:0005886">
    <property type="term" value="C:plasma membrane"/>
    <property type="evidence" value="ECO:0007669"/>
    <property type="project" value="UniProtKB-SubCell"/>
</dbReference>
<dbReference type="InterPro" id="IPR003568">
    <property type="entry name" value="Cyt_c_biogenesis_CcmF"/>
</dbReference>
<dbReference type="InterPro" id="IPR003567">
    <property type="entry name" value="Cyt_c_biogenesis"/>
</dbReference>
<feature type="transmembrane region" description="Helical" evidence="10">
    <location>
        <begin position="392"/>
        <end position="412"/>
    </location>
</feature>
<comment type="subcellular location">
    <subcellularLocation>
        <location evidence="1">Cell inner membrane</location>
        <topology evidence="1">Multi-pass membrane protein</topology>
    </subcellularLocation>
</comment>
<feature type="domain" description="Cytochrome c assembly protein" evidence="11">
    <location>
        <begin position="88"/>
        <end position="294"/>
    </location>
</feature>
<dbReference type="InterPro" id="IPR002541">
    <property type="entry name" value="Cyt_c_assembly"/>
</dbReference>
<evidence type="ECO:0000313" key="13">
    <source>
        <dbReference type="EMBL" id="OGH00424.1"/>
    </source>
</evidence>
<dbReference type="Proteomes" id="UP000177583">
    <property type="component" value="Unassembled WGS sequence"/>
</dbReference>
<dbReference type="Pfam" id="PF16327">
    <property type="entry name" value="CcmF_C"/>
    <property type="match status" value="1"/>
</dbReference>
<feature type="transmembrane region" description="Helical" evidence="10">
    <location>
        <begin position="311"/>
        <end position="329"/>
    </location>
</feature>
<evidence type="ECO:0000256" key="2">
    <source>
        <dbReference type="ARBA" id="ARBA00009186"/>
    </source>
</evidence>
<dbReference type="GO" id="GO:0017004">
    <property type="term" value="P:cytochrome complex assembly"/>
    <property type="evidence" value="ECO:0007669"/>
    <property type="project" value="UniProtKB-KW"/>
</dbReference>
<feature type="transmembrane region" description="Helical" evidence="10">
    <location>
        <begin position="176"/>
        <end position="196"/>
    </location>
</feature>
<keyword evidence="6" id="KW-0201">Cytochrome c-type biogenesis</keyword>
<dbReference type="EMBL" id="MFNF01000046">
    <property type="protein sequence ID" value="OGH00424.1"/>
    <property type="molecule type" value="Genomic_DNA"/>
</dbReference>
<feature type="transmembrane region" description="Helical" evidence="10">
    <location>
        <begin position="6"/>
        <end position="28"/>
    </location>
</feature>
<gene>
    <name evidence="13" type="ORF">A2557_09435</name>
</gene>
<name>A0A1F6GQL7_9PROT</name>
<keyword evidence="4" id="KW-0997">Cell inner membrane</keyword>
<keyword evidence="7 10" id="KW-1133">Transmembrane helix</keyword>
<evidence type="ECO:0000256" key="6">
    <source>
        <dbReference type="ARBA" id="ARBA00022748"/>
    </source>
</evidence>
<evidence type="ECO:0000256" key="1">
    <source>
        <dbReference type="ARBA" id="ARBA00004429"/>
    </source>
</evidence>
<feature type="transmembrane region" description="Helical" evidence="10">
    <location>
        <begin position="248"/>
        <end position="265"/>
    </location>
</feature>
<feature type="transmembrane region" description="Helical" evidence="10">
    <location>
        <begin position="424"/>
        <end position="442"/>
    </location>
</feature>
<feature type="transmembrane region" description="Helical" evidence="10">
    <location>
        <begin position="448"/>
        <end position="467"/>
    </location>
</feature>
<evidence type="ECO:0000256" key="7">
    <source>
        <dbReference type="ARBA" id="ARBA00022989"/>
    </source>
</evidence>